<protein>
    <recommendedName>
        <fullName evidence="2">Tetratricopeptide repeat protein</fullName>
    </recommendedName>
</protein>
<accession>A0A645CGP0</accession>
<dbReference type="EMBL" id="VSSQ01027078">
    <property type="protein sequence ID" value="MPM76120.1"/>
    <property type="molecule type" value="Genomic_DNA"/>
</dbReference>
<evidence type="ECO:0000313" key="1">
    <source>
        <dbReference type="EMBL" id="MPM76120.1"/>
    </source>
</evidence>
<sequence length="69" mass="8114">MEAHCEYARLLARFGHRHEAEVQYKKALELNPGHFGSLSGYEELLKEKGQYAEAEKICRQAECFRQDIW</sequence>
<proteinExistence type="predicted"/>
<dbReference type="InterPro" id="IPR019734">
    <property type="entry name" value="TPR_rpt"/>
</dbReference>
<reference evidence="1" key="1">
    <citation type="submission" date="2019-08" db="EMBL/GenBank/DDBJ databases">
        <authorList>
            <person name="Kucharzyk K."/>
            <person name="Murdoch R.W."/>
            <person name="Higgins S."/>
            <person name="Loffler F."/>
        </authorList>
    </citation>
    <scope>NUCLEOTIDE SEQUENCE</scope>
</reference>
<comment type="caution">
    <text evidence="1">The sequence shown here is derived from an EMBL/GenBank/DDBJ whole genome shotgun (WGS) entry which is preliminary data.</text>
</comment>
<dbReference type="AlphaFoldDB" id="A0A645CGP0"/>
<dbReference type="InterPro" id="IPR011990">
    <property type="entry name" value="TPR-like_helical_dom_sf"/>
</dbReference>
<dbReference type="SUPFAM" id="SSF48452">
    <property type="entry name" value="TPR-like"/>
    <property type="match status" value="1"/>
</dbReference>
<evidence type="ECO:0008006" key="2">
    <source>
        <dbReference type="Google" id="ProtNLM"/>
    </source>
</evidence>
<dbReference type="Gene3D" id="1.25.40.10">
    <property type="entry name" value="Tetratricopeptide repeat domain"/>
    <property type="match status" value="1"/>
</dbReference>
<gene>
    <name evidence="1" type="ORF">SDC9_123115</name>
</gene>
<dbReference type="Pfam" id="PF13181">
    <property type="entry name" value="TPR_8"/>
    <property type="match status" value="1"/>
</dbReference>
<organism evidence="1">
    <name type="scientific">bioreactor metagenome</name>
    <dbReference type="NCBI Taxonomy" id="1076179"/>
    <lineage>
        <taxon>unclassified sequences</taxon>
        <taxon>metagenomes</taxon>
        <taxon>ecological metagenomes</taxon>
    </lineage>
</organism>
<name>A0A645CGP0_9ZZZZ</name>